<reference evidence="3" key="1">
    <citation type="journal article" date="2015" name="Nat. Genet.">
        <title>The genome and transcriptome of the zoonotic hookworm Ancylostoma ceylanicum identify infection-specific gene families.</title>
        <authorList>
            <person name="Schwarz E.M."/>
            <person name="Hu Y."/>
            <person name="Antoshechkin I."/>
            <person name="Miller M.M."/>
            <person name="Sternberg P.W."/>
            <person name="Aroian R.V."/>
        </authorList>
    </citation>
    <scope>NUCLEOTIDE SEQUENCE</scope>
    <source>
        <strain evidence="3">HY135</strain>
    </source>
</reference>
<evidence type="ECO:0000259" key="1">
    <source>
        <dbReference type="Pfam" id="PF00270"/>
    </source>
</evidence>
<comment type="caution">
    <text evidence="2">The sequence shown here is derived from an EMBL/GenBank/DDBJ whole genome shotgun (WGS) entry which is preliminary data.</text>
</comment>
<gene>
    <name evidence="2" type="primary">Acey_s0053.g2377</name>
    <name evidence="2" type="ORF">Y032_0053g2377</name>
</gene>
<proteinExistence type="predicted"/>
<evidence type="ECO:0000313" key="3">
    <source>
        <dbReference type="Proteomes" id="UP000024635"/>
    </source>
</evidence>
<dbReference type="EMBL" id="JARK01001389">
    <property type="protein sequence ID" value="EYC10933.1"/>
    <property type="molecule type" value="Genomic_DNA"/>
</dbReference>
<dbReference type="OrthoDB" id="5863679at2759"/>
<dbReference type="GO" id="GO:0005524">
    <property type="term" value="F:ATP binding"/>
    <property type="evidence" value="ECO:0007669"/>
    <property type="project" value="InterPro"/>
</dbReference>
<dbReference type="Pfam" id="PF00270">
    <property type="entry name" value="DEAD"/>
    <property type="match status" value="1"/>
</dbReference>
<sequence length="170" mass="18801">MSPSPRNSARPSIWAPVPCPNVSIQAAFGRGKTVVCAIIAARRVNAGKRVLVTAGTNAAVAQFAQTILSLTAYRHLRVLRFVSDTAAQDNLTPTPLDMNKILMSLDEEFDEQLTNDKRELCDRFTAGRTILEQCIKNPDLAVDMSEDHKEGYALAERNISRTVQKMIKLM</sequence>
<name>A0A016U8J9_9BILA</name>
<dbReference type="Gene3D" id="3.40.50.300">
    <property type="entry name" value="P-loop containing nucleotide triphosphate hydrolases"/>
    <property type="match status" value="1"/>
</dbReference>
<accession>A0A016U8J9</accession>
<dbReference type="GO" id="GO:0003676">
    <property type="term" value="F:nucleic acid binding"/>
    <property type="evidence" value="ECO:0007669"/>
    <property type="project" value="InterPro"/>
</dbReference>
<dbReference type="AlphaFoldDB" id="A0A016U8J9"/>
<keyword evidence="3" id="KW-1185">Reference proteome</keyword>
<feature type="domain" description="DEAD/DEAH-box helicase" evidence="1">
    <location>
        <begin position="21"/>
        <end position="112"/>
    </location>
</feature>
<protein>
    <recommendedName>
        <fullName evidence="1">DEAD/DEAH-box helicase domain-containing protein</fullName>
    </recommendedName>
</protein>
<dbReference type="InterPro" id="IPR011545">
    <property type="entry name" value="DEAD/DEAH_box_helicase_dom"/>
</dbReference>
<dbReference type="Proteomes" id="UP000024635">
    <property type="component" value="Unassembled WGS sequence"/>
</dbReference>
<dbReference type="SUPFAM" id="SSF52540">
    <property type="entry name" value="P-loop containing nucleoside triphosphate hydrolases"/>
    <property type="match status" value="1"/>
</dbReference>
<dbReference type="InterPro" id="IPR027417">
    <property type="entry name" value="P-loop_NTPase"/>
</dbReference>
<evidence type="ECO:0000313" key="2">
    <source>
        <dbReference type="EMBL" id="EYC10933.1"/>
    </source>
</evidence>
<organism evidence="2 3">
    <name type="scientific">Ancylostoma ceylanicum</name>
    <dbReference type="NCBI Taxonomy" id="53326"/>
    <lineage>
        <taxon>Eukaryota</taxon>
        <taxon>Metazoa</taxon>
        <taxon>Ecdysozoa</taxon>
        <taxon>Nematoda</taxon>
        <taxon>Chromadorea</taxon>
        <taxon>Rhabditida</taxon>
        <taxon>Rhabditina</taxon>
        <taxon>Rhabditomorpha</taxon>
        <taxon>Strongyloidea</taxon>
        <taxon>Ancylostomatidae</taxon>
        <taxon>Ancylostomatinae</taxon>
        <taxon>Ancylostoma</taxon>
    </lineage>
</organism>